<protein>
    <submittedName>
        <fullName evidence="1">Uncharacterized protein</fullName>
    </submittedName>
</protein>
<proteinExistence type="predicted"/>
<comment type="caution">
    <text evidence="1">The sequence shown here is derived from an EMBL/GenBank/DDBJ whole genome shotgun (WGS) entry which is preliminary data.</text>
</comment>
<organism evidence="1 2">
    <name type="scientific">Sphingobium vermicomposti</name>
    <dbReference type="NCBI Taxonomy" id="529005"/>
    <lineage>
        <taxon>Bacteria</taxon>
        <taxon>Pseudomonadati</taxon>
        <taxon>Pseudomonadota</taxon>
        <taxon>Alphaproteobacteria</taxon>
        <taxon>Sphingomonadales</taxon>
        <taxon>Sphingomonadaceae</taxon>
        <taxon>Sphingobium</taxon>
    </lineage>
</organism>
<dbReference type="AlphaFoldDB" id="A0A846M395"/>
<name>A0A846M395_9SPHN</name>
<sequence>MNFSKSITHMGLRQLFRKASDSRATPVRSATLSNGELKQIVAAMLG</sequence>
<evidence type="ECO:0000313" key="2">
    <source>
        <dbReference type="Proteomes" id="UP000576821"/>
    </source>
</evidence>
<dbReference type="Proteomes" id="UP000576821">
    <property type="component" value="Unassembled WGS sequence"/>
</dbReference>
<reference evidence="1 2" key="1">
    <citation type="submission" date="2020-03" db="EMBL/GenBank/DDBJ databases">
        <title>Genomic Encyclopedia of Type Strains, Phase IV (KMG-IV): sequencing the most valuable type-strain genomes for metagenomic binning, comparative biology and taxonomic classification.</title>
        <authorList>
            <person name="Goeker M."/>
        </authorList>
    </citation>
    <scope>NUCLEOTIDE SEQUENCE [LARGE SCALE GENOMIC DNA]</scope>
    <source>
        <strain evidence="1 2">DSM 21299</strain>
    </source>
</reference>
<dbReference type="EMBL" id="JAASQR010000002">
    <property type="protein sequence ID" value="NIJ16053.1"/>
    <property type="molecule type" value="Genomic_DNA"/>
</dbReference>
<accession>A0A846M395</accession>
<gene>
    <name evidence="1" type="ORF">FHS54_001019</name>
</gene>
<keyword evidence="2" id="KW-1185">Reference proteome</keyword>
<evidence type="ECO:0000313" key="1">
    <source>
        <dbReference type="EMBL" id="NIJ16053.1"/>
    </source>
</evidence>
<dbReference type="RefSeq" id="WP_167302743.1">
    <property type="nucleotide sequence ID" value="NZ_JAASQR010000002.1"/>
</dbReference>